<dbReference type="EMBL" id="CP012173">
    <property type="protein sequence ID" value="AKV76854.1"/>
    <property type="molecule type" value="Genomic_DNA"/>
</dbReference>
<evidence type="ECO:0000313" key="10">
    <source>
        <dbReference type="Proteomes" id="UP000062398"/>
    </source>
</evidence>
<evidence type="ECO:0000313" key="3">
    <source>
        <dbReference type="EMBL" id="AKV76854.1"/>
    </source>
</evidence>
<dbReference type="EMBL" id="CP008822">
    <property type="protein sequence ID" value="AIM27760.1"/>
    <property type="molecule type" value="Genomic_DNA"/>
</dbReference>
<reference evidence="1 7" key="1">
    <citation type="journal article" date="2014" name="J. Bacteriol.">
        <title>Role of an Archaeal PitA Transporter in the Copper and Arsenic Resistance of Metallosphaera sedula, an Extreme Thermoacidophile.</title>
        <authorList>
            <person name="McCarthy S."/>
            <person name="Ai C."/>
            <person name="Wheaton G."/>
            <person name="Tevatia R."/>
            <person name="Eckrich V."/>
            <person name="Kelly R."/>
            <person name="Blum P."/>
        </authorList>
    </citation>
    <scope>NUCLEOTIDE SEQUENCE [LARGE SCALE GENOMIC DNA]</scope>
    <source>
        <strain evidence="1 7">CuR1</strain>
    </source>
</reference>
<dbReference type="AlphaFoldDB" id="A0A088E8W3"/>
<dbReference type="SUPFAM" id="SSF51998">
    <property type="entry name" value="PFL-like glycyl radical enzymes"/>
    <property type="match status" value="1"/>
</dbReference>
<dbReference type="Proteomes" id="UP000068832">
    <property type="component" value="Chromosome"/>
</dbReference>
<dbReference type="EMBL" id="CP012172">
    <property type="protein sequence ID" value="AKV74616.1"/>
    <property type="molecule type" value="Genomic_DNA"/>
</dbReference>
<gene>
    <name evidence="1" type="ORF">HA72_1621</name>
    <name evidence="2" type="ORF">MsedA_1649</name>
    <name evidence="3" type="ORF">MsedB_1651</name>
    <name evidence="4" type="ORF">MsedC_1649</name>
    <name evidence="5" type="ORF">MsedD_1650</name>
    <name evidence="6" type="ORF">MsedE_1652</name>
</gene>
<accession>A0A088E8W3</accession>
<dbReference type="PATRIC" id="fig|43687.5.peg.1754"/>
<evidence type="ECO:0000313" key="9">
    <source>
        <dbReference type="Proteomes" id="UP000061362"/>
    </source>
</evidence>
<name>A0A088E8W3_9CREN</name>
<protein>
    <recommendedName>
        <fullName evidence="13">DUF711 family protein</fullName>
    </recommendedName>
</protein>
<dbReference type="RefSeq" id="WP_012021563.1">
    <property type="nucleotide sequence ID" value="NZ_AP019770.1"/>
</dbReference>
<evidence type="ECO:0000313" key="2">
    <source>
        <dbReference type="EMBL" id="AKV74616.1"/>
    </source>
</evidence>
<evidence type="ECO:0000313" key="4">
    <source>
        <dbReference type="EMBL" id="AKV79105.1"/>
    </source>
</evidence>
<dbReference type="OMA" id="SISPWME"/>
<dbReference type="PANTHER" id="PTHR37560">
    <property type="entry name" value="UPF0210 PROTEIN SPR0218"/>
    <property type="match status" value="1"/>
</dbReference>
<reference evidence="9 10" key="2">
    <citation type="journal article" date="2015" name="Genome Announc.">
        <title>Complete Genome Sequences of Evolved Arsenate-Resistant Metallosphaera sedula Strains.</title>
        <authorList>
            <person name="Ai C."/>
            <person name="McCarthy S."/>
            <person name="Schackwitz W."/>
            <person name="Martin J."/>
            <person name="Lipzen A."/>
            <person name="Blum P."/>
        </authorList>
    </citation>
    <scope>NUCLEOTIDE SEQUENCE [LARGE SCALE GENOMIC DNA]</scope>
    <source>
        <strain evidence="4 10">ARS120-1</strain>
        <strain evidence="5 9">ARS120-2</strain>
        <strain evidence="2 12">ARS50-1</strain>
        <strain evidence="3 11">ARS50-2</strain>
    </source>
</reference>
<dbReference type="PANTHER" id="PTHR37560:SF2">
    <property type="entry name" value="DUF711 DOMAIN-CONTAINING PROTEIN"/>
    <property type="match status" value="1"/>
</dbReference>
<sequence>MRIRAFTAFLNKISREMVEENVHKLTSIKIDAFSKRLTLPQPPRDLSLDKIVDILPQGDILYSLGGLRDNDPRISHIPDVLTASNNMFVHVLLTNRDNISPIVKMMSRLEPEQATRFAILLNEEFLLSPYYPTSSGDGVHTGFAVSLIYVNEIMKGEMTTSLIKAKEVGEKVEKDVGLRFLGIDPSISPWMEESVGELIESRLGKELFSPGSLSVIRELNNEILASSVEAGIEPLGFSELMLPVAEDDILRKRVLEGKITLTHLVAMSTACVAGLDMAGIEYDLKLYTDLIKDLMVIHFLKKRPYGIRIIPSWGEEKIFTKSFGIIPVIKTV</sequence>
<organism evidence="1 7">
    <name type="scientific">Metallosphaera sedula</name>
    <dbReference type="NCBI Taxonomy" id="43687"/>
    <lineage>
        <taxon>Archaea</taxon>
        <taxon>Thermoproteota</taxon>
        <taxon>Thermoprotei</taxon>
        <taxon>Sulfolobales</taxon>
        <taxon>Sulfolobaceae</taxon>
        <taxon>Metallosphaera</taxon>
    </lineage>
</organism>
<dbReference type="Pfam" id="PF05167">
    <property type="entry name" value="DUF711"/>
    <property type="match status" value="1"/>
</dbReference>
<dbReference type="Proteomes" id="UP000056255">
    <property type="component" value="Chromosome"/>
</dbReference>
<dbReference type="EMBL" id="CP012175">
    <property type="protein sequence ID" value="AKV81350.1"/>
    <property type="molecule type" value="Genomic_DNA"/>
</dbReference>
<dbReference type="EMBL" id="CP012174">
    <property type="protein sequence ID" value="AKV79105.1"/>
    <property type="molecule type" value="Genomic_DNA"/>
</dbReference>
<dbReference type="GeneID" id="91756128"/>
<evidence type="ECO:0000313" key="12">
    <source>
        <dbReference type="Proteomes" id="UP000068832"/>
    </source>
</evidence>
<evidence type="ECO:0000313" key="8">
    <source>
        <dbReference type="Proteomes" id="UP000056255"/>
    </source>
</evidence>
<evidence type="ECO:0000313" key="1">
    <source>
        <dbReference type="EMBL" id="AIM27760.1"/>
    </source>
</evidence>
<dbReference type="OrthoDB" id="36493at2157"/>
<dbReference type="Proteomes" id="UP000062398">
    <property type="component" value="Chromosome"/>
</dbReference>
<evidence type="ECO:0000313" key="11">
    <source>
        <dbReference type="Proteomes" id="UP000062475"/>
    </source>
</evidence>
<evidence type="ECO:0000313" key="7">
    <source>
        <dbReference type="Proteomes" id="UP000029084"/>
    </source>
</evidence>
<dbReference type="EMBL" id="CP012176">
    <property type="protein sequence ID" value="AKV83583.1"/>
    <property type="molecule type" value="Genomic_DNA"/>
</dbReference>
<evidence type="ECO:0008006" key="13">
    <source>
        <dbReference type="Google" id="ProtNLM"/>
    </source>
</evidence>
<dbReference type="Proteomes" id="UP000061362">
    <property type="component" value="Chromosome"/>
</dbReference>
<reference evidence="6 8" key="3">
    <citation type="submission" date="2015-07" db="EMBL/GenBank/DDBJ databases">
        <title>Physiological, transcriptional responses and genome re-sequencing of acid resistant extremely thermoacidophilic Metallosphaera sedula SARC-M1.</title>
        <authorList>
            <person name="Ai C."/>
            <person name="McCarthy S."/>
            <person name="Eckrich V."/>
            <person name="Rudrappa D."/>
            <person name="Qiu G."/>
            <person name="Blum P."/>
        </authorList>
    </citation>
    <scope>NUCLEOTIDE SEQUENCE [LARGE SCALE GENOMIC DNA]</scope>
    <source>
        <strain evidence="6 8">SARC-M1</strain>
    </source>
</reference>
<dbReference type="InterPro" id="IPR007841">
    <property type="entry name" value="UPF0210"/>
</dbReference>
<dbReference type="Gene3D" id="3.20.70.20">
    <property type="match status" value="1"/>
</dbReference>
<evidence type="ECO:0000313" key="6">
    <source>
        <dbReference type="EMBL" id="AKV83583.1"/>
    </source>
</evidence>
<dbReference type="Proteomes" id="UP000029084">
    <property type="component" value="Chromosome"/>
</dbReference>
<proteinExistence type="predicted"/>
<dbReference type="Proteomes" id="UP000062475">
    <property type="component" value="Chromosome"/>
</dbReference>
<evidence type="ECO:0000313" key="5">
    <source>
        <dbReference type="EMBL" id="AKV81350.1"/>
    </source>
</evidence>